<dbReference type="Gene3D" id="1.10.260.40">
    <property type="entry name" value="lambda repressor-like DNA-binding domains"/>
    <property type="match status" value="1"/>
</dbReference>
<dbReference type="PROSITE" id="PS50943">
    <property type="entry name" value="HTH_CROC1"/>
    <property type="match status" value="1"/>
</dbReference>
<evidence type="ECO:0000259" key="1">
    <source>
        <dbReference type="PROSITE" id="PS50943"/>
    </source>
</evidence>
<accession>A0A238IZ12</accession>
<sequence>MEEEDIYRARAAIGSRLRQYRNEAGLTQINLSEALGHRSSQRVNQIELGRARLYADELAAICRVLRCSVTDIVYGGPLAEETDFQKLIDRLEPSTRKLLVRALHSVIQEMDAPCANLQRKLHQLSEEQLVQIDSIVSTMIPHP</sequence>
<protein>
    <submittedName>
        <fullName evidence="2">Transcriptional repressor DicA</fullName>
    </submittedName>
</protein>
<evidence type="ECO:0000313" key="2">
    <source>
        <dbReference type="EMBL" id="SMX23646.1"/>
    </source>
</evidence>
<name>A0A238IZ12_9RHOB</name>
<dbReference type="InterPro" id="IPR010982">
    <property type="entry name" value="Lambda_DNA-bd_dom_sf"/>
</dbReference>
<dbReference type="AlphaFoldDB" id="A0A238IZ12"/>
<dbReference type="Proteomes" id="UP000201838">
    <property type="component" value="Unassembled WGS sequence"/>
</dbReference>
<keyword evidence="3" id="KW-1185">Reference proteome</keyword>
<proteinExistence type="predicted"/>
<dbReference type="OrthoDB" id="7861071at2"/>
<evidence type="ECO:0000313" key="3">
    <source>
        <dbReference type="Proteomes" id="UP000201838"/>
    </source>
</evidence>
<organism evidence="2 3">
    <name type="scientific">Boseongicola aestuarii</name>
    <dbReference type="NCBI Taxonomy" id="1470561"/>
    <lineage>
        <taxon>Bacteria</taxon>
        <taxon>Pseudomonadati</taxon>
        <taxon>Pseudomonadota</taxon>
        <taxon>Alphaproteobacteria</taxon>
        <taxon>Rhodobacterales</taxon>
        <taxon>Paracoccaceae</taxon>
        <taxon>Boseongicola</taxon>
    </lineage>
</organism>
<feature type="domain" description="HTH cro/C1-type" evidence="1">
    <location>
        <begin position="17"/>
        <end position="72"/>
    </location>
</feature>
<dbReference type="SMART" id="SM00530">
    <property type="entry name" value="HTH_XRE"/>
    <property type="match status" value="1"/>
</dbReference>
<dbReference type="EMBL" id="FXXQ01000005">
    <property type="protein sequence ID" value="SMX23646.1"/>
    <property type="molecule type" value="Genomic_DNA"/>
</dbReference>
<reference evidence="2 3" key="1">
    <citation type="submission" date="2017-05" db="EMBL/GenBank/DDBJ databases">
        <authorList>
            <person name="Song R."/>
            <person name="Chenine A.L."/>
            <person name="Ruprecht R.M."/>
        </authorList>
    </citation>
    <scope>NUCLEOTIDE SEQUENCE [LARGE SCALE GENOMIC DNA]</scope>
    <source>
        <strain evidence="2 3">CECT 8489</strain>
    </source>
</reference>
<dbReference type="InterPro" id="IPR001387">
    <property type="entry name" value="Cro/C1-type_HTH"/>
</dbReference>
<dbReference type="RefSeq" id="WP_093973632.1">
    <property type="nucleotide sequence ID" value="NZ_FXXQ01000005.1"/>
</dbReference>
<dbReference type="CDD" id="cd00093">
    <property type="entry name" value="HTH_XRE"/>
    <property type="match status" value="1"/>
</dbReference>
<dbReference type="SUPFAM" id="SSF47413">
    <property type="entry name" value="lambda repressor-like DNA-binding domains"/>
    <property type="match status" value="1"/>
</dbReference>
<dbReference type="GO" id="GO:0003677">
    <property type="term" value="F:DNA binding"/>
    <property type="evidence" value="ECO:0007669"/>
    <property type="project" value="InterPro"/>
</dbReference>
<gene>
    <name evidence="2" type="ORF">BOA8489_01757</name>
</gene>
<dbReference type="Pfam" id="PF13560">
    <property type="entry name" value="HTH_31"/>
    <property type="match status" value="1"/>
</dbReference>